<evidence type="ECO:0000259" key="1">
    <source>
        <dbReference type="PROSITE" id="PS50104"/>
    </source>
</evidence>
<dbReference type="NCBIfam" id="NF040586">
    <property type="entry name" value="FxSxx_TPR"/>
    <property type="match status" value="1"/>
</dbReference>
<dbReference type="Gene3D" id="3.40.50.10140">
    <property type="entry name" value="Toll/interleukin-1 receptor homology (TIR) domain"/>
    <property type="match status" value="1"/>
</dbReference>
<keyword evidence="3" id="KW-1185">Reference proteome</keyword>
<comment type="caution">
    <text evidence="2">The sequence shown here is derived from an EMBL/GenBank/DDBJ whole genome shotgun (WGS) entry which is preliminary data.</text>
</comment>
<dbReference type="SUPFAM" id="SSF52200">
    <property type="entry name" value="Toll/Interleukin receptor TIR domain"/>
    <property type="match status" value="1"/>
</dbReference>
<sequence>MGTEPAGGRIVTFYSYKGGTGRSMALANIAWILASNGHRVLMVDWDLEAPGLHRYFHPFLPDKELGSTSGLMDVLWSYATNMVDSSRDDREQWRKEHADVLEHVVSLRWPFPDGGVVDLLPAGQQDRSYATRVMSFDWENFYDRLHGGSFIEEMKRSMRRHYDYVLIDSRTGLNDTSGICTVQLPDTLVMCFTLNDQSIAGALAVTESVRRQRGGQDLRILPVPCRVEDGESTRLEAARRYVRHGFRRFLSDRSAEERDRYWGDVEIPYKIFYAYEEILASVGDRPHQEGSLLAAYERLTAHLTDGRVREVVPLGDADREMLIKRFWRQTVGSSLYDFFISHDHSDQRWAEWIAAQLEQAGYRVWVRSWDVRPGARWSEEIERAVLSSDVTLALLSPASVRSSHVQQEWQLARDVDPGGEAGRLVPIQVVECVPPPAFGDLNGIRLVGSDEGSARRRLLSAIQQIQPPASGYRHRLERHFSQGFPGLPPKIANLPPRPRELLGRDQEIFELWSGFQVPRSRTQVVCGLAGVGKTALAAEFAHRFAHQYDLVWWTSAGTPEDLARGMSKLAAALDLPAERVLDTPTAELLSELGRRRSLLILDGIEERHDVFEEAPAGVDVLVTSRRQGWGPAVAEHLLAALPTDEAVALLRGIEPDLSEQAARDIAGRVAGLPLALTMVASDPAAAVQVRGDSRRRWWDRGTHGFVLAVYWEWARVRLQVEAPAGVELLRILAFFAPEPVPLSLFVDTPAVVDHPDLRASMAYESSFAEVLGALRGYSLVERTDEHLQVHPLVQAAVREDLTAAGQEAFRRQGERLLVSARLGDPADPRSWPRYRQLLPHVLAADWVRGPALRALVLLLCGYLSASGQVERARTLADTIVERFTALLGAEHRDTASGLHVLAGVTWEAGDREEACDLANRAWEVRRQLLGAEHRDTLASLNNLAVMLWSVGKRDEALAQNELLLSERRELLGPDHPDTLVALGNRATMLYGLGRLDEALHCEQTVHDKRRRSLSPHHPVTLVSLGNIATLLESMGRTAEAAMTYGQLADGYGATLGEDHPDTLRARFLLSRARLEMGDTPGARQLLTDTLARQQRLLGREHPEVEASRLLLAELAAAHRE</sequence>
<accession>A0ABX9WBI5</accession>
<dbReference type="InterPro" id="IPR011990">
    <property type="entry name" value="TPR-like_helical_dom_sf"/>
</dbReference>
<dbReference type="SUPFAM" id="SSF48452">
    <property type="entry name" value="TPR-like"/>
    <property type="match status" value="2"/>
</dbReference>
<dbReference type="Pfam" id="PF13676">
    <property type="entry name" value="TIR_2"/>
    <property type="match status" value="1"/>
</dbReference>
<name>A0ABX9WBI5_9ACTN</name>
<dbReference type="SMART" id="SM00255">
    <property type="entry name" value="TIR"/>
    <property type="match status" value="1"/>
</dbReference>
<dbReference type="SUPFAM" id="SSF52540">
    <property type="entry name" value="P-loop containing nucleoside triphosphate hydrolases"/>
    <property type="match status" value="2"/>
</dbReference>
<proteinExistence type="predicted"/>
<dbReference type="PANTHER" id="PTHR46082">
    <property type="entry name" value="ATP/GTP-BINDING PROTEIN-RELATED"/>
    <property type="match status" value="1"/>
</dbReference>
<dbReference type="InterPro" id="IPR002182">
    <property type="entry name" value="NB-ARC"/>
</dbReference>
<evidence type="ECO:0000313" key="3">
    <source>
        <dbReference type="Proteomes" id="UP000280698"/>
    </source>
</evidence>
<reference evidence="2 3" key="1">
    <citation type="submission" date="2018-11" db="EMBL/GenBank/DDBJ databases">
        <title>Micromonospora sp. PPF5-17, a new actinomycetes isolated from a hot spring soil.</title>
        <authorList>
            <person name="Thawai C."/>
        </authorList>
    </citation>
    <scope>NUCLEOTIDE SEQUENCE [LARGE SCALE GENOMIC DNA]</scope>
    <source>
        <strain evidence="2 3">PPF5-17</strain>
    </source>
</reference>
<dbReference type="RefSeq" id="WP_123242680.1">
    <property type="nucleotide sequence ID" value="NZ_JAAHBY010000072.1"/>
</dbReference>
<dbReference type="Pfam" id="PF25000">
    <property type="entry name" value="DUF7779"/>
    <property type="match status" value="1"/>
</dbReference>
<gene>
    <name evidence="2" type="ORF">EFE23_21125</name>
</gene>
<evidence type="ECO:0000313" key="2">
    <source>
        <dbReference type="EMBL" id="RNL94439.1"/>
    </source>
</evidence>
<dbReference type="PROSITE" id="PS50104">
    <property type="entry name" value="TIR"/>
    <property type="match status" value="1"/>
</dbReference>
<dbReference type="InterPro" id="IPR056681">
    <property type="entry name" value="DUF7779"/>
</dbReference>
<dbReference type="PRINTS" id="PR00364">
    <property type="entry name" value="DISEASERSIST"/>
</dbReference>
<protein>
    <submittedName>
        <fullName evidence="2">TIR domain-containing protein</fullName>
    </submittedName>
</protein>
<dbReference type="Pfam" id="PF00931">
    <property type="entry name" value="NB-ARC"/>
    <property type="match status" value="1"/>
</dbReference>
<dbReference type="Gene3D" id="1.25.40.10">
    <property type="entry name" value="Tetratricopeptide repeat domain"/>
    <property type="match status" value="2"/>
</dbReference>
<dbReference type="InterPro" id="IPR053137">
    <property type="entry name" value="NLR-like"/>
</dbReference>
<dbReference type="InterPro" id="IPR000157">
    <property type="entry name" value="TIR_dom"/>
</dbReference>
<dbReference type="InterPro" id="IPR035897">
    <property type="entry name" value="Toll_tir_struct_dom_sf"/>
</dbReference>
<dbReference type="Proteomes" id="UP000280698">
    <property type="component" value="Unassembled WGS sequence"/>
</dbReference>
<dbReference type="InterPro" id="IPR027417">
    <property type="entry name" value="P-loop_NTPase"/>
</dbReference>
<dbReference type="Pfam" id="PF13374">
    <property type="entry name" value="TPR_10"/>
    <property type="match status" value="2"/>
</dbReference>
<dbReference type="NCBIfam" id="NF047398">
    <property type="entry name" value="AAA_KGGVGR"/>
    <property type="match status" value="1"/>
</dbReference>
<feature type="domain" description="TIR" evidence="1">
    <location>
        <begin position="334"/>
        <end position="462"/>
    </location>
</feature>
<dbReference type="EMBL" id="RJLN01000072">
    <property type="protein sequence ID" value="RNL94439.1"/>
    <property type="molecule type" value="Genomic_DNA"/>
</dbReference>
<dbReference type="Pfam" id="PF13424">
    <property type="entry name" value="TPR_12"/>
    <property type="match status" value="1"/>
</dbReference>
<dbReference type="PANTHER" id="PTHR46082:SF6">
    <property type="entry name" value="AAA+ ATPASE DOMAIN-CONTAINING PROTEIN-RELATED"/>
    <property type="match status" value="1"/>
</dbReference>
<dbReference type="Gene3D" id="3.40.50.300">
    <property type="entry name" value="P-loop containing nucleotide triphosphate hydrolases"/>
    <property type="match status" value="2"/>
</dbReference>
<organism evidence="2 3">
    <name type="scientific">Micromonospora solifontis</name>
    <dbReference type="NCBI Taxonomy" id="2487138"/>
    <lineage>
        <taxon>Bacteria</taxon>
        <taxon>Bacillati</taxon>
        <taxon>Actinomycetota</taxon>
        <taxon>Actinomycetes</taxon>
        <taxon>Micromonosporales</taxon>
        <taxon>Micromonosporaceae</taxon>
        <taxon>Micromonospora</taxon>
    </lineage>
</organism>